<organism evidence="1 2">
    <name type="scientific">Sphaerodactylus townsendi</name>
    <dbReference type="NCBI Taxonomy" id="933632"/>
    <lineage>
        <taxon>Eukaryota</taxon>
        <taxon>Metazoa</taxon>
        <taxon>Chordata</taxon>
        <taxon>Craniata</taxon>
        <taxon>Vertebrata</taxon>
        <taxon>Euteleostomi</taxon>
        <taxon>Lepidosauria</taxon>
        <taxon>Squamata</taxon>
        <taxon>Bifurcata</taxon>
        <taxon>Gekkota</taxon>
        <taxon>Sphaerodactylidae</taxon>
        <taxon>Sphaerodactylus</taxon>
    </lineage>
</organism>
<comment type="caution">
    <text evidence="1">The sequence shown here is derived from an EMBL/GenBank/DDBJ whole genome shotgun (WGS) entry which is preliminary data.</text>
</comment>
<dbReference type="Proteomes" id="UP000827872">
    <property type="component" value="Linkage Group LG04"/>
</dbReference>
<protein>
    <submittedName>
        <fullName evidence="1">Uncharacterized protein</fullName>
    </submittedName>
</protein>
<gene>
    <name evidence="1" type="ORF">K3G42_030980</name>
</gene>
<accession>A0ACB8FJS4</accession>
<name>A0ACB8FJS4_9SAUR</name>
<proteinExistence type="predicted"/>
<evidence type="ECO:0000313" key="1">
    <source>
        <dbReference type="EMBL" id="KAH8005726.1"/>
    </source>
</evidence>
<keyword evidence="2" id="KW-1185">Reference proteome</keyword>
<sequence>MSITSCNPGFKPEDARAYLILEDLWNVILYPSASALSTVAERHDAGDEKKARCVYCASSGKLTVSIIFKREAETAKAKVRMCFERHLSSVVVRLTAEGYVVEFSGQTCSIKKQRESLCHRYTAE</sequence>
<dbReference type="EMBL" id="CM037617">
    <property type="protein sequence ID" value="KAH8005726.1"/>
    <property type="molecule type" value="Genomic_DNA"/>
</dbReference>
<reference evidence="1" key="1">
    <citation type="submission" date="2021-08" db="EMBL/GenBank/DDBJ databases">
        <title>The first chromosome-level gecko genome reveals the dynamic sex chromosomes of Neotropical dwarf geckos (Sphaerodactylidae: Sphaerodactylus).</title>
        <authorList>
            <person name="Pinto B.J."/>
            <person name="Keating S.E."/>
            <person name="Gamble T."/>
        </authorList>
    </citation>
    <scope>NUCLEOTIDE SEQUENCE</scope>
    <source>
        <strain evidence="1">TG3544</strain>
    </source>
</reference>
<evidence type="ECO:0000313" key="2">
    <source>
        <dbReference type="Proteomes" id="UP000827872"/>
    </source>
</evidence>